<keyword evidence="3" id="KW-1185">Reference proteome</keyword>
<dbReference type="PROSITE" id="PS00201">
    <property type="entry name" value="FLAVODOXIN"/>
    <property type="match status" value="1"/>
</dbReference>
<dbReference type="InterPro" id="IPR029039">
    <property type="entry name" value="Flavoprotein-like_sf"/>
</dbReference>
<reference evidence="2 3" key="1">
    <citation type="submission" date="2023-04" db="EMBL/GenBank/DDBJ databases">
        <title>Genome Sequence of Selenomonas sputigena ATCC 33150.</title>
        <authorList>
            <person name="Miller D.P."/>
            <person name="Anvari S."/>
            <person name="Polson S.W."/>
            <person name="Macdonald M."/>
            <person name="Mcdowell J.V."/>
        </authorList>
    </citation>
    <scope>NUCLEOTIDE SEQUENCE [LARGE SCALE GENOMIC DNA]</scope>
    <source>
        <strain evidence="2 3">ATCC 33150</strain>
    </source>
</reference>
<sequence>MRTIVVYSSLTGNTKKIAEAIAGALPEGTAAVPVKEAPADLADYDCVFLGFWVDRGNADKAAADLLATLGNKHVALFATLGADPRSPHAAESLDKAAELLPNGKKPAGKFICQGAVDPKVIEMMYKMFPKGHVHGQSAERDALHAEAAKHPDEADLAAAGAFARETMENIVRGEA</sequence>
<dbReference type="Proteomes" id="UP001559623">
    <property type="component" value="Unassembled WGS sequence"/>
</dbReference>
<accession>A0ABV3X719</accession>
<dbReference type="RefSeq" id="WP_368847720.1">
    <property type="nucleotide sequence ID" value="NZ_CP194411.1"/>
</dbReference>
<evidence type="ECO:0000313" key="2">
    <source>
        <dbReference type="EMBL" id="MEX5285999.1"/>
    </source>
</evidence>
<dbReference type="InterPro" id="IPR052200">
    <property type="entry name" value="Protoporphyrinogen_IX_DH"/>
</dbReference>
<dbReference type="EMBL" id="JARVLH010000007">
    <property type="protein sequence ID" value="MEX5285999.1"/>
    <property type="molecule type" value="Genomic_DNA"/>
</dbReference>
<organism evidence="2 3">
    <name type="scientific">Selenomonas sputigena</name>
    <dbReference type="NCBI Taxonomy" id="69823"/>
    <lineage>
        <taxon>Bacteria</taxon>
        <taxon>Bacillati</taxon>
        <taxon>Bacillota</taxon>
        <taxon>Negativicutes</taxon>
        <taxon>Selenomonadales</taxon>
        <taxon>Selenomonadaceae</taxon>
        <taxon>Selenomonas</taxon>
    </lineage>
</organism>
<evidence type="ECO:0000313" key="3">
    <source>
        <dbReference type="Proteomes" id="UP001559623"/>
    </source>
</evidence>
<protein>
    <submittedName>
        <fullName evidence="2">Flavodoxin family protein</fullName>
    </submittedName>
</protein>
<dbReference type="InterPro" id="IPR001226">
    <property type="entry name" value="Flavodoxin_CS"/>
</dbReference>
<dbReference type="Gene3D" id="3.40.50.360">
    <property type="match status" value="1"/>
</dbReference>
<evidence type="ECO:0000259" key="1">
    <source>
        <dbReference type="Pfam" id="PF12641"/>
    </source>
</evidence>
<dbReference type="PANTHER" id="PTHR38030">
    <property type="entry name" value="PROTOPORPHYRINOGEN IX DEHYDROGENASE [MENAQUINONE]"/>
    <property type="match status" value="1"/>
</dbReference>
<dbReference type="SUPFAM" id="SSF52218">
    <property type="entry name" value="Flavoproteins"/>
    <property type="match status" value="1"/>
</dbReference>
<comment type="caution">
    <text evidence="2">The sequence shown here is derived from an EMBL/GenBank/DDBJ whole genome shotgun (WGS) entry which is preliminary data.</text>
</comment>
<name>A0ABV3X719_9FIRM</name>
<proteinExistence type="predicted"/>
<dbReference type="PANTHER" id="PTHR38030:SF2">
    <property type="entry name" value="PROTOPORPHYRINOGEN IX DEHYDROGENASE [QUINONE]"/>
    <property type="match status" value="1"/>
</dbReference>
<dbReference type="Pfam" id="PF12641">
    <property type="entry name" value="Flavodoxin_3"/>
    <property type="match status" value="1"/>
</dbReference>
<gene>
    <name evidence="2" type="ORF">QCO44_10225</name>
</gene>
<feature type="domain" description="Flavodoxin-like" evidence="1">
    <location>
        <begin position="5"/>
        <end position="163"/>
    </location>
</feature>
<dbReference type="InterPro" id="IPR008254">
    <property type="entry name" value="Flavodoxin/NO_synth"/>
</dbReference>